<feature type="coiled-coil region" evidence="6">
    <location>
        <begin position="337"/>
        <end position="368"/>
    </location>
</feature>
<evidence type="ECO:0000256" key="6">
    <source>
        <dbReference type="SAM" id="Coils"/>
    </source>
</evidence>
<dbReference type="InterPro" id="IPR013907">
    <property type="entry name" value="Sds3"/>
</dbReference>
<sequence length="444" mass="52434">MAPTIAWHIIRRLSSNHRSHRHRSSSSSSNSLHRPHPATLMVQLSLAMRLCRMAIRNIRLISTISTTSSIHHRHIHIISITRHQTRTRAIQLRLPRWRHIFIPRTLIRTLTRTRIRALIPSRCRTRTRSLCRHPTQQHRLSRLDRSVATMRPATLCTQCRHISSHGRTSAPMNMADVDESLARRTEWHQSRWARQCRCLLPRSWTIRRQHARRLSTTNEMPRDMLDTLDAMSDDETGGKTENKRDRRRRMIHERLTRIYTTFIDSKESIYREKNAQYKTELRKLLDGTHDEFQERLSELARQRDETIEYAELQRDYQLQAAEQLYDIESDQAESEYRKDLDELRDRLLQDLEERRRKLREEKDALDVNVDLPYDALNFGATRAHNTRALRKKGQQRQGAPEQKAKRGPRPHLTPLNFAASASDLEEDLLAIQRGSGVKKSKLRR</sequence>
<accession>A0A4P9XXS3</accession>
<dbReference type="Pfam" id="PF08598">
    <property type="entry name" value="Sds3"/>
    <property type="match status" value="1"/>
</dbReference>
<protein>
    <submittedName>
        <fullName evidence="8">Sds3-like-domain-containing protein</fullName>
    </submittedName>
</protein>
<dbReference type="GO" id="GO:0005654">
    <property type="term" value="C:nucleoplasm"/>
    <property type="evidence" value="ECO:0007669"/>
    <property type="project" value="UniProtKB-ARBA"/>
</dbReference>
<keyword evidence="9" id="KW-1185">Reference proteome</keyword>
<evidence type="ECO:0000256" key="4">
    <source>
        <dbReference type="ARBA" id="ARBA00023163"/>
    </source>
</evidence>
<dbReference type="SMART" id="SM01401">
    <property type="entry name" value="Sds3"/>
    <property type="match status" value="1"/>
</dbReference>
<reference evidence="9" key="1">
    <citation type="journal article" date="2018" name="Nat. Microbiol.">
        <title>Leveraging single-cell genomics to expand the fungal tree of life.</title>
        <authorList>
            <person name="Ahrendt S.R."/>
            <person name="Quandt C.A."/>
            <person name="Ciobanu D."/>
            <person name="Clum A."/>
            <person name="Salamov A."/>
            <person name="Andreopoulos B."/>
            <person name="Cheng J.F."/>
            <person name="Woyke T."/>
            <person name="Pelin A."/>
            <person name="Henrissat B."/>
            <person name="Reynolds N.K."/>
            <person name="Benny G.L."/>
            <person name="Smith M.E."/>
            <person name="James T.Y."/>
            <person name="Grigoriev I.V."/>
        </authorList>
    </citation>
    <scope>NUCLEOTIDE SEQUENCE [LARGE SCALE GENOMIC DNA]</scope>
    <source>
        <strain evidence="9">RSA 1356</strain>
    </source>
</reference>
<evidence type="ECO:0000256" key="7">
    <source>
        <dbReference type="SAM" id="MobiDB-lite"/>
    </source>
</evidence>
<dbReference type="PANTHER" id="PTHR21964">
    <property type="entry name" value="BREAST CANCER METASTASIS-SUPPRESSOR 1"/>
    <property type="match status" value="1"/>
</dbReference>
<feature type="region of interest" description="Disordered" evidence="7">
    <location>
        <begin position="382"/>
        <end position="415"/>
    </location>
</feature>
<evidence type="ECO:0000256" key="3">
    <source>
        <dbReference type="ARBA" id="ARBA00023015"/>
    </source>
</evidence>
<dbReference type="OrthoDB" id="70376at2759"/>
<keyword evidence="6" id="KW-0175">Coiled coil</keyword>
<evidence type="ECO:0000256" key="5">
    <source>
        <dbReference type="ARBA" id="ARBA00023242"/>
    </source>
</evidence>
<evidence type="ECO:0000313" key="8">
    <source>
        <dbReference type="EMBL" id="RKP11205.1"/>
    </source>
</evidence>
<name>A0A4P9XXS3_9FUNG</name>
<comment type="subcellular location">
    <subcellularLocation>
        <location evidence="1">Nucleus</location>
    </subcellularLocation>
</comment>
<dbReference type="STRING" id="78915.A0A4P9XXS3"/>
<keyword evidence="4" id="KW-0804">Transcription</keyword>
<gene>
    <name evidence="8" type="ORF">THASP1DRAFT_21224</name>
</gene>
<evidence type="ECO:0000256" key="2">
    <source>
        <dbReference type="ARBA" id="ARBA00022491"/>
    </source>
</evidence>
<keyword evidence="3" id="KW-0805">Transcription regulation</keyword>
<dbReference type="Proteomes" id="UP000271241">
    <property type="component" value="Unassembled WGS sequence"/>
</dbReference>
<dbReference type="AlphaFoldDB" id="A0A4P9XXS3"/>
<evidence type="ECO:0000256" key="1">
    <source>
        <dbReference type="ARBA" id="ARBA00004123"/>
    </source>
</evidence>
<dbReference type="EMBL" id="KZ992424">
    <property type="protein sequence ID" value="RKP11205.1"/>
    <property type="molecule type" value="Genomic_DNA"/>
</dbReference>
<organism evidence="8 9">
    <name type="scientific">Thamnocephalis sphaerospora</name>
    <dbReference type="NCBI Taxonomy" id="78915"/>
    <lineage>
        <taxon>Eukaryota</taxon>
        <taxon>Fungi</taxon>
        <taxon>Fungi incertae sedis</taxon>
        <taxon>Zoopagomycota</taxon>
        <taxon>Zoopagomycotina</taxon>
        <taxon>Zoopagomycetes</taxon>
        <taxon>Zoopagales</taxon>
        <taxon>Sigmoideomycetaceae</taxon>
        <taxon>Thamnocephalis</taxon>
    </lineage>
</organism>
<dbReference type="GO" id="GO:0010468">
    <property type="term" value="P:regulation of gene expression"/>
    <property type="evidence" value="ECO:0007669"/>
    <property type="project" value="UniProtKB-ARBA"/>
</dbReference>
<feature type="compositionally biased region" description="Basic residues" evidence="7">
    <location>
        <begin position="384"/>
        <end position="394"/>
    </location>
</feature>
<evidence type="ECO:0000313" key="9">
    <source>
        <dbReference type="Proteomes" id="UP000271241"/>
    </source>
</evidence>
<proteinExistence type="predicted"/>
<keyword evidence="2" id="KW-0678">Repressor</keyword>
<keyword evidence="5" id="KW-0539">Nucleus</keyword>
<feature type="region of interest" description="Disordered" evidence="7">
    <location>
        <begin position="16"/>
        <end position="35"/>
    </location>
</feature>